<dbReference type="VEuPathDB" id="GiardiaDB:GL50803_009276"/>
<dbReference type="InterPro" id="IPR009030">
    <property type="entry name" value="Growth_fac_rcpt_cys_sf"/>
</dbReference>
<feature type="signal peptide" evidence="1">
    <location>
        <begin position="1"/>
        <end position="31"/>
    </location>
</feature>
<proteinExistence type="predicted"/>
<feature type="domain" description="EGF-like" evidence="2">
    <location>
        <begin position="213"/>
        <end position="253"/>
    </location>
</feature>
<dbReference type="AlphaFoldDB" id="V6U693"/>
<dbReference type="InterPro" id="IPR000742">
    <property type="entry name" value="EGF"/>
</dbReference>
<feature type="domain" description="EGF-like" evidence="2">
    <location>
        <begin position="254"/>
        <end position="289"/>
    </location>
</feature>
<feature type="domain" description="EGF-like" evidence="2">
    <location>
        <begin position="388"/>
        <end position="419"/>
    </location>
</feature>
<dbReference type="EMBL" id="AHHH01000016">
    <property type="protein sequence ID" value="ESU44785.1"/>
    <property type="molecule type" value="Genomic_DNA"/>
</dbReference>
<dbReference type="PANTHER" id="PTHR23275">
    <property type="entry name" value="CABRIOLET.-RELATED"/>
    <property type="match status" value="1"/>
</dbReference>
<evidence type="ECO:0000259" key="2">
    <source>
        <dbReference type="SMART" id="SM00181"/>
    </source>
</evidence>
<dbReference type="Proteomes" id="UP000018040">
    <property type="component" value="Unassembled WGS sequence"/>
</dbReference>
<dbReference type="VEuPathDB" id="GiardiaDB:DHA2_9276"/>
<evidence type="ECO:0000256" key="1">
    <source>
        <dbReference type="SAM" id="SignalP"/>
    </source>
</evidence>
<dbReference type="InterPro" id="IPR006212">
    <property type="entry name" value="Furin_repeat"/>
</dbReference>
<evidence type="ECO:0000313" key="4">
    <source>
        <dbReference type="Proteomes" id="UP000018040"/>
    </source>
</evidence>
<dbReference type="InterPro" id="IPR005127">
    <property type="entry name" value="Giardia_VSP"/>
</dbReference>
<dbReference type="VEuPathDB" id="GiardiaDB:GL50581_235"/>
<organism evidence="3 4">
    <name type="scientific">Giardia intestinalis</name>
    <name type="common">Giardia lamblia</name>
    <dbReference type="NCBI Taxonomy" id="5741"/>
    <lineage>
        <taxon>Eukaryota</taxon>
        <taxon>Metamonada</taxon>
        <taxon>Diplomonadida</taxon>
        <taxon>Hexamitidae</taxon>
        <taxon>Giardiinae</taxon>
        <taxon>Giardia</taxon>
    </lineage>
</organism>
<keyword evidence="1" id="KW-0732">Signal</keyword>
<reference evidence="3 4" key="2">
    <citation type="journal article" date="2013" name="Genome Biol. Evol.">
        <title>Genome sequencing of Giardia lamblia genotypes A2 and B isolates (DH and GS) and comparative analysis with the genomes of genotypes A1 and E (WB and Pig).</title>
        <authorList>
            <person name="Adam R.D."/>
            <person name="Dahlstrom E.W."/>
            <person name="Martens C.A."/>
            <person name="Bruno D.P."/>
            <person name="Barbian K.D."/>
            <person name="Ricklefs S.M."/>
            <person name="Hernandez M.M."/>
            <person name="Narla N.P."/>
            <person name="Patel R.B."/>
            <person name="Porcella S.F."/>
            <person name="Nash T.E."/>
        </authorList>
    </citation>
    <scope>NUCLEOTIDE SEQUENCE [LARGE SCALE GENOMIC DNA]</scope>
    <source>
        <strain evidence="3 4">GS</strain>
    </source>
</reference>
<dbReference type="SMART" id="SM00261">
    <property type="entry name" value="FU"/>
    <property type="match status" value="4"/>
</dbReference>
<evidence type="ECO:0000313" key="3">
    <source>
        <dbReference type="EMBL" id="ESU44785.1"/>
    </source>
</evidence>
<dbReference type="Gene3D" id="2.10.220.10">
    <property type="entry name" value="Hormone Receptor, Insulin-like Growth Factor Receptor 1, Chain A, domain 2"/>
    <property type="match status" value="1"/>
</dbReference>
<dbReference type="InterPro" id="IPR052798">
    <property type="entry name" value="Giardia_VSA"/>
</dbReference>
<sequence>MHNTLATVIANSRKLIIAMILAWMTLAGALASCREGILDGDCFLLSCDVILDQVYCSVCTAMTEFLIDGQCLPNNVDNTCRHSFGNGTCDSCAGPYLSYRGGCYRVGEEPGNFICKPEDVFYVDGTALCRKCVVYGEFPIDGSCTKKAHGNRCGTKGYEGTCESCGTGYFYHNGGCYLKNRFPGNKICADSSAIEHVGHCGTCLDGYETYKGECLACEDANCRKCGISMSDCEICHDGYYLDRDANEGKGVCVPCSPANNCETCIADGECISCVRGFFAGFMGPSGQCFSCDKGGDGYTGVPHCQTCLPPHPNTPDLAAFCTECADGFYLLVSDDRTQTRCVASCPKDKVRYSNRCVTELQGCHNYGRNDECVKCVSGYRLVDGICERCEVDNCEACASSSSVCDTCEAGYGLEDGACNPCGKGCRTCNGDTSVCTMCLVRWEYISPGRNCCISTCPEHSSDVYDGELGSCECHSNYKPSDDGLRCEQ</sequence>
<feature type="chain" id="PRO_5004754028" evidence="1">
    <location>
        <begin position="32"/>
        <end position="488"/>
    </location>
</feature>
<gene>
    <name evidence="3" type="ORF">GSB_9276</name>
</gene>
<dbReference type="SMART" id="SM00181">
    <property type="entry name" value="EGF"/>
    <property type="match status" value="5"/>
</dbReference>
<dbReference type="PANTHER" id="PTHR23275:SF100">
    <property type="entry name" value="EGF-LIKE DOMAIN-CONTAINING PROTEIN"/>
    <property type="match status" value="1"/>
</dbReference>
<dbReference type="OrthoDB" id="10268124at2759"/>
<protein>
    <submittedName>
        <fullName evidence="3">Variant-specific surface protein</fullName>
    </submittedName>
</protein>
<name>V6U693_GIAIN</name>
<feature type="domain" description="EGF-like" evidence="2">
    <location>
        <begin position="290"/>
        <end position="342"/>
    </location>
</feature>
<dbReference type="VEuPathDB" id="GiardiaDB:QR46_2240"/>
<comment type="caution">
    <text evidence="3">The sequence shown here is derived from an EMBL/GenBank/DDBJ whole genome shotgun (WGS) entry which is preliminary data.</text>
</comment>
<feature type="domain" description="EGF-like" evidence="2">
    <location>
        <begin position="355"/>
        <end position="387"/>
    </location>
</feature>
<accession>V6U693</accession>
<dbReference type="Pfam" id="PF03302">
    <property type="entry name" value="VSP"/>
    <property type="match status" value="2"/>
</dbReference>
<dbReference type="SUPFAM" id="SSF57184">
    <property type="entry name" value="Growth factor receptor domain"/>
    <property type="match status" value="3"/>
</dbReference>
<reference evidence="4" key="1">
    <citation type="submission" date="2012-02" db="EMBL/GenBank/DDBJ databases">
        <title>Genome sequencing of Giardia lamblia Genotypes A2 and B isolates (DH and GS) and comparative analysis with the genomes of Genotypes A1 and E (WB and Pig).</title>
        <authorList>
            <person name="Adam R."/>
            <person name="Dahlstrom E."/>
            <person name="Martens C."/>
            <person name="Bruno D."/>
            <person name="Barbian K."/>
            <person name="Porcella S.F."/>
            <person name="Nash T."/>
        </authorList>
    </citation>
    <scope>NUCLEOTIDE SEQUENCE</scope>
    <source>
        <strain evidence="4">GS</strain>
    </source>
</reference>